<dbReference type="InterPro" id="IPR037523">
    <property type="entry name" value="VOC_core"/>
</dbReference>
<evidence type="ECO:0000313" key="3">
    <source>
        <dbReference type="Proteomes" id="UP000184268"/>
    </source>
</evidence>
<name>A0A1M5X8N7_9GAMM</name>
<dbReference type="RefSeq" id="WP_067664005.1">
    <property type="nucleotide sequence ID" value="NZ_FQXG01000005.1"/>
</dbReference>
<dbReference type="EMBL" id="FQXG01000005">
    <property type="protein sequence ID" value="SHH96012.1"/>
    <property type="molecule type" value="Genomic_DNA"/>
</dbReference>
<dbReference type="OrthoDB" id="9793039at2"/>
<protein>
    <submittedName>
        <fullName evidence="2">Uncharacterized conserved protein PhnB, glyoxalase superfamily</fullName>
    </submittedName>
</protein>
<accession>A0A1M5X8N7</accession>
<dbReference type="SUPFAM" id="SSF54593">
    <property type="entry name" value="Glyoxalase/Bleomycin resistance protein/Dihydroxybiphenyl dioxygenase"/>
    <property type="match status" value="1"/>
</dbReference>
<dbReference type="STRING" id="299255.SAMN02745129_3321"/>
<dbReference type="CDD" id="cd07246">
    <property type="entry name" value="VOC_like"/>
    <property type="match status" value="1"/>
</dbReference>
<reference evidence="2 3" key="1">
    <citation type="submission" date="2016-11" db="EMBL/GenBank/DDBJ databases">
        <authorList>
            <person name="Jaros S."/>
            <person name="Januszkiewicz K."/>
            <person name="Wedrychowicz H."/>
        </authorList>
    </citation>
    <scope>NUCLEOTIDE SEQUENCE [LARGE SCALE GENOMIC DNA]</scope>
    <source>
        <strain evidence="2 3">DSM 16917</strain>
    </source>
</reference>
<evidence type="ECO:0000313" key="2">
    <source>
        <dbReference type="EMBL" id="SHH96012.1"/>
    </source>
</evidence>
<dbReference type="PANTHER" id="PTHR34109">
    <property type="entry name" value="BNAUNNG04460D PROTEIN-RELATED"/>
    <property type="match status" value="1"/>
</dbReference>
<dbReference type="Gene3D" id="3.30.720.120">
    <property type="match status" value="1"/>
</dbReference>
<dbReference type="InterPro" id="IPR004360">
    <property type="entry name" value="Glyas_Fos-R_dOase_dom"/>
</dbReference>
<gene>
    <name evidence="2" type="ORF">SAMN02745129_3321</name>
</gene>
<feature type="domain" description="VOC" evidence="1">
    <location>
        <begin position="8"/>
        <end position="135"/>
    </location>
</feature>
<dbReference type="Proteomes" id="UP000184268">
    <property type="component" value="Unassembled WGS sequence"/>
</dbReference>
<sequence>MSQFKPHGVPTLMPYLMAKDVQQAIDFYHAAFGFELADQPMEENGVLQHAEMTFGEARIMMGREGAWESKAQSPASSGIEQGTGLYLYCEDVDAHCEQARRAGAEITLEVDNMFWGDRMYAVKDNDGYRWSFATWPGDQES</sequence>
<dbReference type="AlphaFoldDB" id="A0A1M5X8N7"/>
<keyword evidence="3" id="KW-1185">Reference proteome</keyword>
<dbReference type="Gene3D" id="3.30.720.110">
    <property type="match status" value="1"/>
</dbReference>
<dbReference type="PROSITE" id="PS51819">
    <property type="entry name" value="VOC"/>
    <property type="match status" value="1"/>
</dbReference>
<dbReference type="Pfam" id="PF00903">
    <property type="entry name" value="Glyoxalase"/>
    <property type="match status" value="1"/>
</dbReference>
<evidence type="ECO:0000259" key="1">
    <source>
        <dbReference type="PROSITE" id="PS51819"/>
    </source>
</evidence>
<dbReference type="PANTHER" id="PTHR34109:SF1">
    <property type="entry name" value="VOC DOMAIN-CONTAINING PROTEIN"/>
    <property type="match status" value="1"/>
</dbReference>
<proteinExistence type="predicted"/>
<dbReference type="InterPro" id="IPR029068">
    <property type="entry name" value="Glyas_Bleomycin-R_OHBP_Dase"/>
</dbReference>
<organism evidence="2 3">
    <name type="scientific">Ferrimonas marina</name>
    <dbReference type="NCBI Taxonomy" id="299255"/>
    <lineage>
        <taxon>Bacteria</taxon>
        <taxon>Pseudomonadati</taxon>
        <taxon>Pseudomonadota</taxon>
        <taxon>Gammaproteobacteria</taxon>
        <taxon>Alteromonadales</taxon>
        <taxon>Ferrimonadaceae</taxon>
        <taxon>Ferrimonas</taxon>
    </lineage>
</organism>